<comment type="subcellular location">
    <subcellularLocation>
        <location evidence="1">Cell membrane</location>
        <topology evidence="1">Multi-pass membrane protein</topology>
    </subcellularLocation>
    <subcellularLocation>
        <location evidence="6">Membrane</location>
        <topology evidence="6">Multi-pass membrane protein</topology>
    </subcellularLocation>
</comment>
<dbReference type="InterPro" id="IPR050790">
    <property type="entry name" value="ExbB/TolQ_transport"/>
</dbReference>
<evidence type="ECO:0000256" key="7">
    <source>
        <dbReference type="SAM" id="Phobius"/>
    </source>
</evidence>
<organism evidence="9 10">
    <name type="scientific">Oceanospirillum multiglobuliferum</name>
    <dbReference type="NCBI Taxonomy" id="64969"/>
    <lineage>
        <taxon>Bacteria</taxon>
        <taxon>Pseudomonadati</taxon>
        <taxon>Pseudomonadota</taxon>
        <taxon>Gammaproteobacteria</taxon>
        <taxon>Oceanospirillales</taxon>
        <taxon>Oceanospirillaceae</taxon>
        <taxon>Oceanospirillum</taxon>
    </lineage>
</organism>
<dbReference type="RefSeq" id="WP_078744693.1">
    <property type="nucleotide sequence ID" value="NZ_FUXG01000005.1"/>
</dbReference>
<dbReference type="InterPro" id="IPR002898">
    <property type="entry name" value="MotA_ExbB_proton_chnl"/>
</dbReference>
<keyword evidence="3 7" id="KW-0812">Transmembrane</keyword>
<dbReference type="PANTHER" id="PTHR30625:SF11">
    <property type="entry name" value="MOTA_TOLQ_EXBB PROTON CHANNEL DOMAIN-CONTAINING PROTEIN"/>
    <property type="match status" value="1"/>
</dbReference>
<keyword evidence="4 7" id="KW-1133">Transmembrane helix</keyword>
<evidence type="ECO:0000256" key="6">
    <source>
        <dbReference type="RuleBase" id="RU004057"/>
    </source>
</evidence>
<comment type="similarity">
    <text evidence="6">Belongs to the exbB/tolQ family.</text>
</comment>
<dbReference type="STRING" id="64969.SAMN02745127_01072"/>
<dbReference type="Proteomes" id="UP000191418">
    <property type="component" value="Unassembled WGS sequence"/>
</dbReference>
<keyword evidence="6" id="KW-0813">Transport</keyword>
<evidence type="ECO:0000256" key="5">
    <source>
        <dbReference type="ARBA" id="ARBA00023136"/>
    </source>
</evidence>
<dbReference type="PANTHER" id="PTHR30625">
    <property type="entry name" value="PROTEIN TOLQ"/>
    <property type="match status" value="1"/>
</dbReference>
<sequence>MADTNIESSVQPLASAEPSIFHEGIAAVLDFLILGGPVVWLLSLFSLLATALVVVKLWQFSRLKPEQYSQVDRALQYWQLDEPKSALAILHQAQQQSSTPVLTLFSTGMQGIKRSDADEVQIMLLREELDRQASSYLYTLRTYLRPLELIASLSPLLGLLGTVLGMIGAFQQMEAAGSQVDPSVLSGGIWQALLTTAVGLTVAIPVLMAHTALERKAERVASQLQQRLTLLFTTPLLCSIAGENESPSIEAIAASRQQSDINYHAQRNAEVPYAT</sequence>
<accession>A0A1T4NAE6</accession>
<evidence type="ECO:0000256" key="1">
    <source>
        <dbReference type="ARBA" id="ARBA00004651"/>
    </source>
</evidence>
<dbReference type="Pfam" id="PF01618">
    <property type="entry name" value="MotA_ExbB"/>
    <property type="match status" value="1"/>
</dbReference>
<reference evidence="9 10" key="1">
    <citation type="submission" date="2017-01" db="EMBL/GenBank/DDBJ databases">
        <title>Genome Sequencing of a Marine Spirillum, Oceanospirillum multiglobuliferum ATCC 33336, from Japan.</title>
        <authorList>
            <person name="Carney J.G."/>
            <person name="Trachtenberg A.M."/>
            <person name="Rheaume B.A."/>
            <person name="Linnane J.D."/>
            <person name="Pitts N.L."/>
            <person name="Mykles D.L."/>
            <person name="Maclea K.S."/>
        </authorList>
    </citation>
    <scope>NUCLEOTIDE SEQUENCE [LARGE SCALE GENOMIC DNA]</scope>
    <source>
        <strain evidence="9 10">ATCC 33336</strain>
    </source>
</reference>
<gene>
    <name evidence="9" type="ORF">BTE48_06805</name>
</gene>
<keyword evidence="2" id="KW-1003">Cell membrane</keyword>
<protein>
    <recommendedName>
        <fullName evidence="8">MotA/TolQ/ExbB proton channel domain-containing protein</fullName>
    </recommendedName>
</protein>
<keyword evidence="6" id="KW-0653">Protein transport</keyword>
<dbReference type="GO" id="GO:0005886">
    <property type="term" value="C:plasma membrane"/>
    <property type="evidence" value="ECO:0007669"/>
    <property type="project" value="UniProtKB-SubCell"/>
</dbReference>
<proteinExistence type="inferred from homology"/>
<evidence type="ECO:0000313" key="9">
    <source>
        <dbReference type="EMBL" id="OPX55897.1"/>
    </source>
</evidence>
<name>A0A1T4NAE6_9GAMM</name>
<dbReference type="OrthoDB" id="4045at2"/>
<feature type="transmembrane region" description="Helical" evidence="7">
    <location>
        <begin position="189"/>
        <end position="209"/>
    </location>
</feature>
<comment type="caution">
    <text evidence="9">The sequence shown here is derived from an EMBL/GenBank/DDBJ whole genome shotgun (WGS) entry which is preliminary data.</text>
</comment>
<evidence type="ECO:0000313" key="10">
    <source>
        <dbReference type="Proteomes" id="UP000191418"/>
    </source>
</evidence>
<evidence type="ECO:0000256" key="2">
    <source>
        <dbReference type="ARBA" id="ARBA00022475"/>
    </source>
</evidence>
<dbReference type="GO" id="GO:0017038">
    <property type="term" value="P:protein import"/>
    <property type="evidence" value="ECO:0007669"/>
    <property type="project" value="TreeGrafter"/>
</dbReference>
<dbReference type="EMBL" id="MTSM01000006">
    <property type="protein sequence ID" value="OPX55897.1"/>
    <property type="molecule type" value="Genomic_DNA"/>
</dbReference>
<evidence type="ECO:0000256" key="4">
    <source>
        <dbReference type="ARBA" id="ARBA00022989"/>
    </source>
</evidence>
<keyword evidence="5 7" id="KW-0472">Membrane</keyword>
<feature type="domain" description="MotA/TolQ/ExbB proton channel" evidence="8">
    <location>
        <begin position="103"/>
        <end position="225"/>
    </location>
</feature>
<feature type="transmembrane region" description="Helical" evidence="7">
    <location>
        <begin position="38"/>
        <end position="58"/>
    </location>
</feature>
<evidence type="ECO:0000259" key="8">
    <source>
        <dbReference type="Pfam" id="PF01618"/>
    </source>
</evidence>
<feature type="transmembrane region" description="Helical" evidence="7">
    <location>
        <begin position="149"/>
        <end position="169"/>
    </location>
</feature>
<dbReference type="AlphaFoldDB" id="A0A1T4NAE6"/>
<evidence type="ECO:0000256" key="3">
    <source>
        <dbReference type="ARBA" id="ARBA00022692"/>
    </source>
</evidence>
<keyword evidence="10" id="KW-1185">Reference proteome</keyword>